<keyword evidence="2" id="KW-1185">Reference proteome</keyword>
<proteinExistence type="predicted"/>
<organism evidence="1 2">
    <name type="scientific">Algoriphagus winogradskyi</name>
    <dbReference type="NCBI Taxonomy" id="237017"/>
    <lineage>
        <taxon>Bacteria</taxon>
        <taxon>Pseudomonadati</taxon>
        <taxon>Bacteroidota</taxon>
        <taxon>Cytophagia</taxon>
        <taxon>Cytophagales</taxon>
        <taxon>Cyclobacteriaceae</taxon>
        <taxon>Algoriphagus</taxon>
    </lineage>
</organism>
<sequence length="74" mass="8457">MATRFHLAGTRISSPNYDLGPALGNEYNLHPRVETLGYKFAMPTALFSFQLPCFQTSDTRQLLTATREKKFAMW</sequence>
<gene>
    <name evidence="1" type="ORF">SAMN06265367_104344</name>
</gene>
<reference evidence="1 2" key="1">
    <citation type="submission" date="2017-05" db="EMBL/GenBank/DDBJ databases">
        <authorList>
            <person name="Varghese N."/>
            <person name="Submissions S."/>
        </authorList>
    </citation>
    <scope>NUCLEOTIDE SEQUENCE [LARGE SCALE GENOMIC DNA]</scope>
    <source>
        <strain evidence="1 2">DSM 15360</strain>
    </source>
</reference>
<evidence type="ECO:0000313" key="2">
    <source>
        <dbReference type="Proteomes" id="UP001157915"/>
    </source>
</evidence>
<protein>
    <submittedName>
        <fullName evidence="1">Uncharacterized protein</fullName>
    </submittedName>
</protein>
<dbReference type="EMBL" id="FXUA01000004">
    <property type="protein sequence ID" value="SMP26261.1"/>
    <property type="molecule type" value="Genomic_DNA"/>
</dbReference>
<evidence type="ECO:0000313" key="1">
    <source>
        <dbReference type="EMBL" id="SMP26261.1"/>
    </source>
</evidence>
<dbReference type="Proteomes" id="UP001157915">
    <property type="component" value="Unassembled WGS sequence"/>
</dbReference>
<comment type="caution">
    <text evidence="1">The sequence shown here is derived from an EMBL/GenBank/DDBJ whole genome shotgun (WGS) entry which is preliminary data.</text>
</comment>
<name>A0ABY1P5T9_9BACT</name>
<accession>A0ABY1P5T9</accession>